<dbReference type="InterPro" id="IPR002577">
    <property type="entry name" value="HTH_HxlR"/>
</dbReference>
<dbReference type="InterPro" id="IPR011991">
    <property type="entry name" value="ArsR-like_HTH"/>
</dbReference>
<sequence>MTEIVKEERCPVEAVAEIIARKWVSLILRDLANGPQRFGQLEHSIKASPRILSMRLQELESDGLITRQVFAEVPPRTEYTLTDRGQLLIPLIDAMRQVGKDFI</sequence>
<dbReference type="PANTHER" id="PTHR33204">
    <property type="entry name" value="TRANSCRIPTIONAL REGULATOR, MARR FAMILY"/>
    <property type="match status" value="1"/>
</dbReference>
<dbReference type="Pfam" id="PF01638">
    <property type="entry name" value="HxlR"/>
    <property type="match status" value="1"/>
</dbReference>
<keyword evidence="1" id="KW-0805">Transcription regulation</keyword>
<dbReference type="Gene3D" id="1.10.10.10">
    <property type="entry name" value="Winged helix-like DNA-binding domain superfamily/Winged helix DNA-binding domain"/>
    <property type="match status" value="1"/>
</dbReference>
<keyword evidence="3" id="KW-0804">Transcription</keyword>
<dbReference type="AlphaFoldDB" id="A0A645D6V9"/>
<dbReference type="GO" id="GO:0003677">
    <property type="term" value="F:DNA binding"/>
    <property type="evidence" value="ECO:0007669"/>
    <property type="project" value="UniProtKB-KW"/>
</dbReference>
<gene>
    <name evidence="5" type="primary">yybR_12</name>
    <name evidence="5" type="ORF">SDC9_132025</name>
</gene>
<dbReference type="PROSITE" id="PS51118">
    <property type="entry name" value="HTH_HXLR"/>
    <property type="match status" value="1"/>
</dbReference>
<evidence type="ECO:0000313" key="5">
    <source>
        <dbReference type="EMBL" id="MPM84949.1"/>
    </source>
</evidence>
<protein>
    <submittedName>
        <fullName evidence="5">Putative HTH-type transcriptional regulator YybR</fullName>
    </submittedName>
</protein>
<evidence type="ECO:0000256" key="2">
    <source>
        <dbReference type="ARBA" id="ARBA00023125"/>
    </source>
</evidence>
<proteinExistence type="predicted"/>
<dbReference type="PANTHER" id="PTHR33204:SF18">
    <property type="entry name" value="TRANSCRIPTIONAL REGULATORY PROTEIN"/>
    <property type="match status" value="1"/>
</dbReference>
<evidence type="ECO:0000259" key="4">
    <source>
        <dbReference type="PROSITE" id="PS51118"/>
    </source>
</evidence>
<organism evidence="5">
    <name type="scientific">bioreactor metagenome</name>
    <dbReference type="NCBI Taxonomy" id="1076179"/>
    <lineage>
        <taxon>unclassified sequences</taxon>
        <taxon>metagenomes</taxon>
        <taxon>ecological metagenomes</taxon>
    </lineage>
</organism>
<keyword evidence="2" id="KW-0238">DNA-binding</keyword>
<evidence type="ECO:0000256" key="3">
    <source>
        <dbReference type="ARBA" id="ARBA00023163"/>
    </source>
</evidence>
<evidence type="ECO:0000256" key="1">
    <source>
        <dbReference type="ARBA" id="ARBA00023015"/>
    </source>
</evidence>
<dbReference type="CDD" id="cd00090">
    <property type="entry name" value="HTH_ARSR"/>
    <property type="match status" value="1"/>
</dbReference>
<name>A0A645D6V9_9ZZZZ</name>
<feature type="domain" description="HTH hxlR-type" evidence="4">
    <location>
        <begin position="10"/>
        <end position="103"/>
    </location>
</feature>
<accession>A0A645D6V9</accession>
<comment type="caution">
    <text evidence="5">The sequence shown here is derived from an EMBL/GenBank/DDBJ whole genome shotgun (WGS) entry which is preliminary data.</text>
</comment>
<reference evidence="5" key="1">
    <citation type="submission" date="2019-08" db="EMBL/GenBank/DDBJ databases">
        <authorList>
            <person name="Kucharzyk K."/>
            <person name="Murdoch R.W."/>
            <person name="Higgins S."/>
            <person name="Loffler F."/>
        </authorList>
    </citation>
    <scope>NUCLEOTIDE SEQUENCE</scope>
</reference>
<dbReference type="EMBL" id="VSSQ01033375">
    <property type="protein sequence ID" value="MPM84949.1"/>
    <property type="molecule type" value="Genomic_DNA"/>
</dbReference>
<dbReference type="SUPFAM" id="SSF46785">
    <property type="entry name" value="Winged helix' DNA-binding domain"/>
    <property type="match status" value="1"/>
</dbReference>
<dbReference type="InterPro" id="IPR036390">
    <property type="entry name" value="WH_DNA-bd_sf"/>
</dbReference>
<dbReference type="InterPro" id="IPR036388">
    <property type="entry name" value="WH-like_DNA-bd_sf"/>
</dbReference>